<feature type="transmembrane region" description="Helical" evidence="1">
    <location>
        <begin position="98"/>
        <end position="118"/>
    </location>
</feature>
<reference evidence="2 3" key="1">
    <citation type="submission" date="2016-12" db="EMBL/GenBank/DDBJ databases">
        <title>Characterization of two jumbo phages RP12 and RP31 infecting the phytopathogen Ralstonia solanacearum.</title>
        <authorList>
            <person name="Kawasaki T."/>
            <person name="Yoshikawa G."/>
            <person name="Ogata H."/>
            <person name="Yamada T."/>
        </authorList>
    </citation>
    <scope>NUCLEOTIDE SEQUENCE [LARGE SCALE GENOMIC DNA]</scope>
    <source>
        <strain evidence="2 3">RP12</strain>
    </source>
</reference>
<dbReference type="Pfam" id="PF11750">
    <property type="entry name" value="DUF3307"/>
    <property type="match status" value="1"/>
</dbReference>
<name>A0A1L7N193_9CAUD</name>
<proteinExistence type="predicted"/>
<evidence type="ECO:0000313" key="2">
    <source>
        <dbReference type="EMBL" id="BAW19236.1"/>
    </source>
</evidence>
<sequence length="119" mass="13400">MFSFLHFTFPVLLFILIAGHCFGDFVFQGDFMAKTKNHKLEPDPCFWVPVLLAHCMVHALLVLLITGVFWTAIVMLVTHILIDFAKCQGWLGKGGLAFLADQLLHLFVVIMIAVQLTLL</sequence>
<organism evidence="2 3">
    <name type="scientific">Ralstonia phage RP12</name>
    <dbReference type="NCBI Taxonomy" id="1923889"/>
    <lineage>
        <taxon>Viruses</taxon>
        <taxon>Duplodnaviria</taxon>
        <taxon>Heunggongvirae</taxon>
        <taxon>Uroviricota</taxon>
        <taxon>Caudoviricetes</taxon>
        <taxon>Chimalliviridae</taxon>
        <taxon>Ripduovirus</taxon>
        <taxon>Ripduovirus RP12</taxon>
    </lineage>
</organism>
<evidence type="ECO:0000313" key="3">
    <source>
        <dbReference type="Proteomes" id="UP000222831"/>
    </source>
</evidence>
<feature type="transmembrane region" description="Helical" evidence="1">
    <location>
        <begin position="47"/>
        <end position="77"/>
    </location>
</feature>
<evidence type="ECO:0008006" key="4">
    <source>
        <dbReference type="Google" id="ProtNLM"/>
    </source>
</evidence>
<keyword evidence="3" id="KW-1185">Reference proteome</keyword>
<accession>A0A1L7N193</accession>
<dbReference type="Proteomes" id="UP000222831">
    <property type="component" value="Segment"/>
</dbReference>
<dbReference type="RefSeq" id="YP_009598955.1">
    <property type="nucleotide sequence ID" value="NC_041911.1"/>
</dbReference>
<keyword evidence="1" id="KW-0472">Membrane</keyword>
<evidence type="ECO:0000256" key="1">
    <source>
        <dbReference type="SAM" id="Phobius"/>
    </source>
</evidence>
<dbReference type="GeneID" id="40074657"/>
<dbReference type="KEGG" id="vg:40074657"/>
<protein>
    <recommendedName>
        <fullName evidence="4">DUF3307 domain-containing protein</fullName>
    </recommendedName>
</protein>
<keyword evidence="1" id="KW-0812">Transmembrane</keyword>
<keyword evidence="1" id="KW-1133">Transmembrane helix</keyword>
<dbReference type="InterPro" id="IPR021737">
    <property type="entry name" value="Phage_phiKZ_Orf197"/>
</dbReference>
<dbReference type="EMBL" id="AP017924">
    <property type="protein sequence ID" value="BAW19236.1"/>
    <property type="molecule type" value="Genomic_DNA"/>
</dbReference>
<dbReference type="OrthoDB" id="26155at10239"/>